<gene>
    <name evidence="1" type="ORF">RS83_00885</name>
</gene>
<sequence length="648" mass="73175">MARRRLRYYGSGDFATYWQVDDAASILRDFDHGAPLIDATDAIELYNAHRFEDSGFVPVSMAEGDRFVLSEQSARAKSAVARFFTEVNEANVRDLVQGVPREYHSDALTLLGSNRAFERCSPEVMLAVLVGNGIHLSEMLSNKALVKAYDSSLRELLLNDSKNAELLIRQLFSKDRRNARYLPRSLTAADSRELMASYVRAEEANSNYLRLIETAPISEKTTGVDARLKLEAKRRRDRETEAIFKQNPGIKSGAELRIVDDQAEPVVSDIDGMVVHSSYSREWLEKTTDNPSILNNFQHLFEFTDENVLLSLPSHQAELGVFERFMMTTGQTDYHIGAAYRVRDMLSTLQTQLALSFLESQDVELESVVSWFFHDYLPDEFGARGFSFRASARGSSFLEKTRHLLVEMESVVRQFALYAEDGEIDRELLGIASDNVRYHQVPSLLDKKYLYSSNAPEIEGILYALFSDQSAMNYISEDLQADDLATLLLRNQVTYDQFEEHQRPTLDQLIGLGVLRNSGNRVQVGSAPQFLILRSLVSNEAASYIHLTERARAAADEMVDRGWLRLAASLLTTAEASYFNYQLNKSQFHNGPEIRNKYLHGSQADLDGPGAHFEAYITTLKLTIALVIKINDEFVSAAMLVEGEEREL</sequence>
<evidence type="ECO:0000313" key="2">
    <source>
        <dbReference type="Proteomes" id="UP000033640"/>
    </source>
</evidence>
<dbReference type="AlphaFoldDB" id="A0A0F0LCU3"/>
<proteinExistence type="predicted"/>
<dbReference type="Proteomes" id="UP000033640">
    <property type="component" value="Unassembled WGS sequence"/>
</dbReference>
<reference evidence="1 2" key="1">
    <citation type="submission" date="2015-02" db="EMBL/GenBank/DDBJ databases">
        <title>Draft genome sequences of ten Microbacterium spp. with emphasis on heavy metal contaminated environments.</title>
        <authorList>
            <person name="Corretto E."/>
        </authorList>
    </citation>
    <scope>NUCLEOTIDE SEQUENCE [LARGE SCALE GENOMIC DNA]</scope>
    <source>
        <strain evidence="1 2">BEL4b</strain>
    </source>
</reference>
<comment type="caution">
    <text evidence="1">The sequence shown here is derived from an EMBL/GenBank/DDBJ whole genome shotgun (WGS) entry which is preliminary data.</text>
</comment>
<dbReference type="RefSeq" id="WP_045278304.1">
    <property type="nucleotide sequence ID" value="NZ_JYIW01000019.1"/>
</dbReference>
<name>A0A0F0LCU3_9MICO</name>
<organism evidence="1 2">
    <name type="scientific">Microbacterium oxydans</name>
    <dbReference type="NCBI Taxonomy" id="82380"/>
    <lineage>
        <taxon>Bacteria</taxon>
        <taxon>Bacillati</taxon>
        <taxon>Actinomycetota</taxon>
        <taxon>Actinomycetes</taxon>
        <taxon>Micrococcales</taxon>
        <taxon>Microbacteriaceae</taxon>
        <taxon>Microbacterium</taxon>
    </lineage>
</organism>
<dbReference type="EMBL" id="JYIW01000019">
    <property type="protein sequence ID" value="KJL30499.1"/>
    <property type="molecule type" value="Genomic_DNA"/>
</dbReference>
<evidence type="ECO:0000313" key="1">
    <source>
        <dbReference type="EMBL" id="KJL30499.1"/>
    </source>
</evidence>
<dbReference type="OrthoDB" id="2846443at2"/>
<dbReference type="PATRIC" id="fig|82380.11.peg.916"/>
<accession>A0A0F0LCU3</accession>
<protein>
    <submittedName>
        <fullName evidence="1">Uncharacterized protein</fullName>
    </submittedName>
</protein>